<feature type="region of interest" description="Disordered" evidence="8">
    <location>
        <begin position="351"/>
        <end position="371"/>
    </location>
</feature>
<keyword evidence="5" id="KW-1133">Transmembrane helix</keyword>
<dbReference type="SUPFAM" id="SSF49265">
    <property type="entry name" value="Fibronectin type III"/>
    <property type="match status" value="1"/>
</dbReference>
<dbReference type="Pfam" id="PF00041">
    <property type="entry name" value="fn3"/>
    <property type="match status" value="1"/>
</dbReference>
<keyword evidence="6" id="KW-0472">Membrane</keyword>
<sequence length="371" mass="40189">MLCIYTGSNAAWSEPFPSSVQSQVKRPDGHPNGLAHPPASLTLQSGQFPVVFCLLLLKSELTGIRRRHRVQAEGERPQPSPAHPPNTDREPRGTEGPQVFRTDRPAPPVNVTVTQLKADSATVSWDVPEGEAVIGYAISQQDGQVQRFIREVNTTATRSCVLWDLAEDADYVIQVQSIGLQGESAPSRRVHFRTLRRSDRIPSNSSHQAAGAERGRGLCVMQERSPEAAKAKASSSSSSSSIIQGVVPSVQRRGSQGQTSMMGDKKVICNKFIQTSAVTCLLWPEENTIVFGLVEGKVRLANTKTNKSSTIYGTDSYVVSLASNISGKGILSGHADGTIVRYFFDDEGSGESQVGQASSQRRPFLSMTRPV</sequence>
<evidence type="ECO:0000256" key="5">
    <source>
        <dbReference type="ARBA" id="ARBA00022989"/>
    </source>
</evidence>
<evidence type="ECO:0000256" key="8">
    <source>
        <dbReference type="SAM" id="MobiDB-lite"/>
    </source>
</evidence>
<dbReference type="EMBL" id="JAIPUX010003289">
    <property type="protein sequence ID" value="KAH0622985.1"/>
    <property type="molecule type" value="Genomic_DNA"/>
</dbReference>
<keyword evidence="11" id="KW-1185">Reference proteome</keyword>
<evidence type="ECO:0000256" key="6">
    <source>
        <dbReference type="ARBA" id="ARBA00023136"/>
    </source>
</evidence>
<protein>
    <recommendedName>
        <fullName evidence="9">Fibronectin type-III domain-containing protein</fullName>
    </recommendedName>
</protein>
<dbReference type="SMART" id="SM00060">
    <property type="entry name" value="FN3"/>
    <property type="match status" value="1"/>
</dbReference>
<feature type="compositionally biased region" description="Polar residues" evidence="8">
    <location>
        <begin position="351"/>
        <end position="361"/>
    </location>
</feature>
<feature type="region of interest" description="Disordered" evidence="8">
    <location>
        <begin position="69"/>
        <end position="107"/>
    </location>
</feature>
<keyword evidence="7" id="KW-0325">Glycoprotein</keyword>
<proteinExistence type="predicted"/>
<dbReference type="InterPro" id="IPR015943">
    <property type="entry name" value="WD40/YVTN_repeat-like_dom_sf"/>
</dbReference>
<dbReference type="InterPro" id="IPR003961">
    <property type="entry name" value="FN3_dom"/>
</dbReference>
<evidence type="ECO:0000256" key="7">
    <source>
        <dbReference type="ARBA" id="ARBA00023180"/>
    </source>
</evidence>
<feature type="region of interest" description="Disordered" evidence="8">
    <location>
        <begin position="197"/>
        <end position="216"/>
    </location>
</feature>
<evidence type="ECO:0000313" key="11">
    <source>
        <dbReference type="Proteomes" id="UP000826234"/>
    </source>
</evidence>
<dbReference type="InterPro" id="IPR036116">
    <property type="entry name" value="FN3_sf"/>
</dbReference>
<comment type="caution">
    <text evidence="10">The sequence shown here is derived from an EMBL/GenBank/DDBJ whole genome shotgun (WGS) entry which is preliminary data.</text>
</comment>
<dbReference type="InterPro" id="IPR052120">
    <property type="entry name" value="FNDC_type_III_4/5"/>
</dbReference>
<evidence type="ECO:0000259" key="9">
    <source>
        <dbReference type="PROSITE" id="PS50853"/>
    </source>
</evidence>
<dbReference type="Gene3D" id="2.130.10.10">
    <property type="entry name" value="YVTN repeat-like/Quinoprotein amine dehydrogenase"/>
    <property type="match status" value="1"/>
</dbReference>
<dbReference type="InterPro" id="IPR013783">
    <property type="entry name" value="Ig-like_fold"/>
</dbReference>
<comment type="subcellular location">
    <subcellularLocation>
        <location evidence="1">Membrane</location>
        <topology evidence="1">Single-pass membrane protein</topology>
    </subcellularLocation>
    <subcellularLocation>
        <location evidence="2">Secreted</location>
    </subcellularLocation>
</comment>
<evidence type="ECO:0000313" key="10">
    <source>
        <dbReference type="EMBL" id="KAH0622985.1"/>
    </source>
</evidence>
<dbReference type="PROSITE" id="PS50853">
    <property type="entry name" value="FN3"/>
    <property type="match status" value="1"/>
</dbReference>
<dbReference type="PANTHER" id="PTHR14470:SF2">
    <property type="entry name" value="FIBRONECTIN TYPE III DOMAIN-CONTAINING PROTEIN 4"/>
    <property type="match status" value="1"/>
</dbReference>
<gene>
    <name evidence="10" type="ORF">JD844_025939</name>
</gene>
<dbReference type="PANTHER" id="PTHR14470">
    <property type="entry name" value="FIBRONECTIN TYPE III DOMAIN-CONTAINING PROTEIN"/>
    <property type="match status" value="1"/>
</dbReference>
<feature type="compositionally biased region" description="Polar residues" evidence="8">
    <location>
        <begin position="15"/>
        <end position="24"/>
    </location>
</feature>
<dbReference type="Gene3D" id="2.60.40.10">
    <property type="entry name" value="Immunoglobulins"/>
    <property type="match status" value="1"/>
</dbReference>
<name>A0ABQ7T0C8_PHRPL</name>
<evidence type="ECO:0000256" key="3">
    <source>
        <dbReference type="ARBA" id="ARBA00022525"/>
    </source>
</evidence>
<feature type="domain" description="Fibronectin type-III" evidence="9">
    <location>
        <begin position="107"/>
        <end position="197"/>
    </location>
</feature>
<evidence type="ECO:0000256" key="2">
    <source>
        <dbReference type="ARBA" id="ARBA00004613"/>
    </source>
</evidence>
<dbReference type="InterPro" id="IPR036322">
    <property type="entry name" value="WD40_repeat_dom_sf"/>
</dbReference>
<keyword evidence="4" id="KW-0812">Transmembrane</keyword>
<keyword evidence="3" id="KW-0964">Secreted</keyword>
<accession>A0ABQ7T0C8</accession>
<feature type="region of interest" description="Disordered" evidence="8">
    <location>
        <begin position="15"/>
        <end position="38"/>
    </location>
</feature>
<reference evidence="10 11" key="1">
    <citation type="journal article" date="2022" name="Gigascience">
        <title>A chromosome-level genome assembly and annotation of the desert horned lizard, Phrynosoma platyrhinos, provides insight into chromosomal rearrangements among reptiles.</title>
        <authorList>
            <person name="Koochekian N."/>
            <person name="Ascanio A."/>
            <person name="Farleigh K."/>
            <person name="Card D.C."/>
            <person name="Schield D.R."/>
            <person name="Castoe T.A."/>
            <person name="Jezkova T."/>
        </authorList>
    </citation>
    <scope>NUCLEOTIDE SEQUENCE [LARGE SCALE GENOMIC DNA]</scope>
    <source>
        <strain evidence="10">NK-2021</strain>
    </source>
</reference>
<dbReference type="Proteomes" id="UP000826234">
    <property type="component" value="Unassembled WGS sequence"/>
</dbReference>
<evidence type="ECO:0000256" key="1">
    <source>
        <dbReference type="ARBA" id="ARBA00004167"/>
    </source>
</evidence>
<dbReference type="CDD" id="cd00063">
    <property type="entry name" value="FN3"/>
    <property type="match status" value="1"/>
</dbReference>
<dbReference type="SUPFAM" id="SSF50978">
    <property type="entry name" value="WD40 repeat-like"/>
    <property type="match status" value="1"/>
</dbReference>
<evidence type="ECO:0000256" key="4">
    <source>
        <dbReference type="ARBA" id="ARBA00022692"/>
    </source>
</evidence>
<organism evidence="10 11">
    <name type="scientific">Phrynosoma platyrhinos</name>
    <name type="common">Desert horned lizard</name>
    <dbReference type="NCBI Taxonomy" id="52577"/>
    <lineage>
        <taxon>Eukaryota</taxon>
        <taxon>Metazoa</taxon>
        <taxon>Chordata</taxon>
        <taxon>Craniata</taxon>
        <taxon>Vertebrata</taxon>
        <taxon>Euteleostomi</taxon>
        <taxon>Lepidosauria</taxon>
        <taxon>Squamata</taxon>
        <taxon>Bifurcata</taxon>
        <taxon>Unidentata</taxon>
        <taxon>Episquamata</taxon>
        <taxon>Toxicofera</taxon>
        <taxon>Iguania</taxon>
        <taxon>Phrynosomatidae</taxon>
        <taxon>Phrynosomatinae</taxon>
        <taxon>Phrynosoma</taxon>
    </lineage>
</organism>